<dbReference type="InterPro" id="IPR015854">
    <property type="entry name" value="ABC_transpr_LolD-like"/>
</dbReference>
<keyword evidence="2" id="KW-0547">Nucleotide-binding</keyword>
<dbReference type="Gene3D" id="3.40.50.300">
    <property type="entry name" value="P-loop containing nucleotide triphosphate hydrolases"/>
    <property type="match status" value="1"/>
</dbReference>
<comment type="caution">
    <text evidence="5">The sequence shown here is derived from an EMBL/GenBank/DDBJ whole genome shotgun (WGS) entry which is preliminary data.</text>
</comment>
<dbReference type="RefSeq" id="WP_198734280.1">
    <property type="nucleotide sequence ID" value="NZ_JAEINH010000009.1"/>
</dbReference>
<dbReference type="PANTHER" id="PTHR24220">
    <property type="entry name" value="IMPORT ATP-BINDING PROTEIN"/>
    <property type="match status" value="1"/>
</dbReference>
<dbReference type="PROSITE" id="PS50893">
    <property type="entry name" value="ABC_TRANSPORTER_2"/>
    <property type="match status" value="1"/>
</dbReference>
<evidence type="ECO:0000256" key="3">
    <source>
        <dbReference type="ARBA" id="ARBA00022840"/>
    </source>
</evidence>
<dbReference type="InterPro" id="IPR003439">
    <property type="entry name" value="ABC_transporter-like_ATP-bd"/>
</dbReference>
<dbReference type="GO" id="GO:0005524">
    <property type="term" value="F:ATP binding"/>
    <property type="evidence" value="ECO:0007669"/>
    <property type="project" value="UniProtKB-KW"/>
</dbReference>
<dbReference type="CDD" id="cd03255">
    <property type="entry name" value="ABC_MJ0796_LolCDE_FtsE"/>
    <property type="match status" value="1"/>
</dbReference>
<dbReference type="AlphaFoldDB" id="A0A934MEI5"/>
<dbReference type="InterPro" id="IPR017911">
    <property type="entry name" value="MacB-like_ATP-bd"/>
</dbReference>
<evidence type="ECO:0000313" key="6">
    <source>
        <dbReference type="Proteomes" id="UP000602087"/>
    </source>
</evidence>
<dbReference type="PROSITE" id="PS00211">
    <property type="entry name" value="ABC_TRANSPORTER_1"/>
    <property type="match status" value="1"/>
</dbReference>
<sequence length="225" mass="24534">MTLLRVVDVHKTYPTSPPIHALGGVDFVAQSGERVAVVGRSGSGKSTFLNIIGLLDVPTTGSVHLMGQDTRELTDAGRDRLRANSLGFVFQENHILGHRTVTENLEIKLAISALPRSSWPDRTSEALERVGLLHRRRSLARLLSGGEKQRLAVARAVISRPRVLLADEPTGNLDEDNADNILSLFDEQAANGVAVIVITHDTRIARWADRTVHLAHGRLTEAVRG</sequence>
<dbReference type="SMART" id="SM00382">
    <property type="entry name" value="AAA"/>
    <property type="match status" value="1"/>
</dbReference>
<name>A0A934MEI5_9MICO</name>
<dbReference type="Proteomes" id="UP000602087">
    <property type="component" value="Unassembled WGS sequence"/>
</dbReference>
<proteinExistence type="predicted"/>
<evidence type="ECO:0000256" key="2">
    <source>
        <dbReference type="ARBA" id="ARBA00022741"/>
    </source>
</evidence>
<feature type="domain" description="ABC transporter" evidence="4">
    <location>
        <begin position="4"/>
        <end position="225"/>
    </location>
</feature>
<organism evidence="5 6">
    <name type="scientific">Sanguibacter suaedae</name>
    <dbReference type="NCBI Taxonomy" id="2795737"/>
    <lineage>
        <taxon>Bacteria</taxon>
        <taxon>Bacillati</taxon>
        <taxon>Actinomycetota</taxon>
        <taxon>Actinomycetes</taxon>
        <taxon>Micrococcales</taxon>
        <taxon>Sanguibacteraceae</taxon>
        <taxon>Sanguibacter</taxon>
    </lineage>
</organism>
<dbReference type="GO" id="GO:0022857">
    <property type="term" value="F:transmembrane transporter activity"/>
    <property type="evidence" value="ECO:0007669"/>
    <property type="project" value="TreeGrafter"/>
</dbReference>
<dbReference type="InterPro" id="IPR003593">
    <property type="entry name" value="AAA+_ATPase"/>
</dbReference>
<dbReference type="GO" id="GO:0005886">
    <property type="term" value="C:plasma membrane"/>
    <property type="evidence" value="ECO:0007669"/>
    <property type="project" value="TreeGrafter"/>
</dbReference>
<dbReference type="Pfam" id="PF00005">
    <property type="entry name" value="ABC_tran"/>
    <property type="match status" value="1"/>
</dbReference>
<dbReference type="GO" id="GO:0016887">
    <property type="term" value="F:ATP hydrolysis activity"/>
    <property type="evidence" value="ECO:0007669"/>
    <property type="project" value="InterPro"/>
</dbReference>
<evidence type="ECO:0000259" key="4">
    <source>
        <dbReference type="PROSITE" id="PS50893"/>
    </source>
</evidence>
<keyword evidence="3 5" id="KW-0067">ATP-binding</keyword>
<gene>
    <name evidence="5" type="ORF">JAV76_11930</name>
</gene>
<evidence type="ECO:0000313" key="5">
    <source>
        <dbReference type="EMBL" id="MBI9115724.1"/>
    </source>
</evidence>
<evidence type="ECO:0000256" key="1">
    <source>
        <dbReference type="ARBA" id="ARBA00022448"/>
    </source>
</evidence>
<protein>
    <submittedName>
        <fullName evidence="5">ABC transporter ATP-binding protein</fullName>
    </submittedName>
</protein>
<keyword evidence="6" id="KW-1185">Reference proteome</keyword>
<reference evidence="5" key="1">
    <citation type="submission" date="2020-12" db="EMBL/GenBank/DDBJ databases">
        <title>Sanguibacter suaedae sp. nov., isolated from Suaeda aralocaspica.</title>
        <authorList>
            <person name="Ma Q."/>
        </authorList>
    </citation>
    <scope>NUCLEOTIDE SEQUENCE</scope>
    <source>
        <strain evidence="5">YZGR15</strain>
    </source>
</reference>
<accession>A0A934MEI5</accession>
<dbReference type="SUPFAM" id="SSF52540">
    <property type="entry name" value="P-loop containing nucleoside triphosphate hydrolases"/>
    <property type="match status" value="1"/>
</dbReference>
<dbReference type="InterPro" id="IPR027417">
    <property type="entry name" value="P-loop_NTPase"/>
</dbReference>
<dbReference type="EMBL" id="JAEINH010000009">
    <property type="protein sequence ID" value="MBI9115724.1"/>
    <property type="molecule type" value="Genomic_DNA"/>
</dbReference>
<keyword evidence="1" id="KW-0813">Transport</keyword>
<dbReference type="InterPro" id="IPR017871">
    <property type="entry name" value="ABC_transporter-like_CS"/>
</dbReference>